<accession>A0A8J3IUL0</accession>
<proteinExistence type="predicted"/>
<organism evidence="1 2">
    <name type="scientific">Reticulibacter mediterranei</name>
    <dbReference type="NCBI Taxonomy" id="2778369"/>
    <lineage>
        <taxon>Bacteria</taxon>
        <taxon>Bacillati</taxon>
        <taxon>Chloroflexota</taxon>
        <taxon>Ktedonobacteria</taxon>
        <taxon>Ktedonobacterales</taxon>
        <taxon>Reticulibacteraceae</taxon>
        <taxon>Reticulibacter</taxon>
    </lineage>
</organism>
<keyword evidence="2" id="KW-1185">Reference proteome</keyword>
<comment type="caution">
    <text evidence="1">The sequence shown here is derived from an EMBL/GenBank/DDBJ whole genome shotgun (WGS) entry which is preliminary data.</text>
</comment>
<sequence>MINPQDLVDYWSSNTVIQPAAANEPISGLGKALEIARHKEKFLDPTILPEEFDGVIRLVRNNLVHLSGEALNTHLRMFDYRSAEKHYTLQNFLSDQELVFDFIRNVPRFITDPYNKLCRNNI</sequence>
<gene>
    <name evidence="1" type="ORF">KSF_088430</name>
</gene>
<dbReference type="AlphaFoldDB" id="A0A8J3IUL0"/>
<reference evidence="1" key="1">
    <citation type="submission" date="2020-10" db="EMBL/GenBank/DDBJ databases">
        <title>Taxonomic study of unclassified bacteria belonging to the class Ktedonobacteria.</title>
        <authorList>
            <person name="Yabe S."/>
            <person name="Wang C.M."/>
            <person name="Zheng Y."/>
            <person name="Sakai Y."/>
            <person name="Cavaletti L."/>
            <person name="Monciardini P."/>
            <person name="Donadio S."/>
        </authorList>
    </citation>
    <scope>NUCLEOTIDE SEQUENCE</scope>
    <source>
        <strain evidence="1">ID150040</strain>
    </source>
</reference>
<dbReference type="Proteomes" id="UP000597444">
    <property type="component" value="Unassembled WGS sequence"/>
</dbReference>
<dbReference type="RefSeq" id="WP_220209486.1">
    <property type="nucleotide sequence ID" value="NZ_BNJK01000002.1"/>
</dbReference>
<evidence type="ECO:0000313" key="1">
    <source>
        <dbReference type="EMBL" id="GHO98795.1"/>
    </source>
</evidence>
<dbReference type="EMBL" id="BNJK01000002">
    <property type="protein sequence ID" value="GHO98795.1"/>
    <property type="molecule type" value="Genomic_DNA"/>
</dbReference>
<protein>
    <submittedName>
        <fullName evidence="1">Uncharacterized protein</fullName>
    </submittedName>
</protein>
<evidence type="ECO:0000313" key="2">
    <source>
        <dbReference type="Proteomes" id="UP000597444"/>
    </source>
</evidence>
<name>A0A8J3IUL0_9CHLR</name>